<dbReference type="InterPro" id="IPR010998">
    <property type="entry name" value="Integrase_recombinase_N"/>
</dbReference>
<dbReference type="SUPFAM" id="SSF56349">
    <property type="entry name" value="DNA breaking-rejoining enzymes"/>
    <property type="match status" value="1"/>
</dbReference>
<dbReference type="PANTHER" id="PTHR30629">
    <property type="entry name" value="PROPHAGE INTEGRASE"/>
    <property type="match status" value="1"/>
</dbReference>
<dbReference type="InterPro" id="IPR013762">
    <property type="entry name" value="Integrase-like_cat_sf"/>
</dbReference>
<dbReference type="InterPro" id="IPR053876">
    <property type="entry name" value="Phage_int_M"/>
</dbReference>
<evidence type="ECO:0000256" key="3">
    <source>
        <dbReference type="ARBA" id="ARBA00023125"/>
    </source>
</evidence>
<comment type="similarity">
    <text evidence="1">Belongs to the 'phage' integrase family.</text>
</comment>
<dbReference type="GO" id="GO:0006310">
    <property type="term" value="P:DNA recombination"/>
    <property type="evidence" value="ECO:0007669"/>
    <property type="project" value="UniProtKB-KW"/>
</dbReference>
<gene>
    <name evidence="8" type="ORF">GJ668_19610</name>
</gene>
<dbReference type="Gene3D" id="3.30.160.390">
    <property type="entry name" value="Integrase, DNA-binding domain"/>
    <property type="match status" value="1"/>
</dbReference>
<dbReference type="Pfam" id="PF22022">
    <property type="entry name" value="Phage_int_M"/>
    <property type="match status" value="1"/>
</dbReference>
<dbReference type="Pfam" id="PF00589">
    <property type="entry name" value="Phage_integrase"/>
    <property type="match status" value="1"/>
</dbReference>
<sequence length="383" mass="42660">MPTLHLTDAAIRRLRPPESGRVEYWDTQTKALGLRVGASGQRSWVMILRVLKGGRWVQQRLTLGRYPAVTLAQAREKARAALALAGEGENPGAVVRAERQAKAEASRHTFAAVREDFLLKYRGRGNRRPAPRTLAELSRVLSSDLFADWGEKPLVKIERRDVLDVLDVLLERGVEVAANRTLSYLHMLFGWSVERGILTANPAAGIKKPGHEASRERVLSASELVAIWHASEPTHTGDLFGPIVRVLLLTGQRRDEVGGMRWSEVDIDGALWTLPAARAKNHREHLIPLSAPVLAILAERRVEQRAMRMETNLVFTSGLRRADAPDQSPAPFSGWSRSKGRLDARAQLDTPWTLHDLRRTAATRLGEDLRVPPHVVESVLNLD</sequence>
<dbReference type="Proteomes" id="UP000434044">
    <property type="component" value="Unassembled WGS sequence"/>
</dbReference>
<dbReference type="RefSeq" id="WP_155451765.1">
    <property type="nucleotide sequence ID" value="NZ_WNKT01000111.1"/>
</dbReference>
<evidence type="ECO:0000313" key="9">
    <source>
        <dbReference type="Proteomes" id="UP000434044"/>
    </source>
</evidence>
<dbReference type="Pfam" id="PF13356">
    <property type="entry name" value="Arm-DNA-bind_3"/>
    <property type="match status" value="1"/>
</dbReference>
<keyword evidence="2" id="KW-0229">DNA integration</keyword>
<dbReference type="GO" id="GO:0003677">
    <property type="term" value="F:DNA binding"/>
    <property type="evidence" value="ECO:0007669"/>
    <property type="project" value="UniProtKB-UniRule"/>
</dbReference>
<dbReference type="AlphaFoldDB" id="A0A6N8EHY5"/>
<dbReference type="Gene3D" id="1.10.150.130">
    <property type="match status" value="1"/>
</dbReference>
<dbReference type="OrthoDB" id="9795573at2"/>
<dbReference type="InterPro" id="IPR044068">
    <property type="entry name" value="CB"/>
</dbReference>
<evidence type="ECO:0000259" key="6">
    <source>
        <dbReference type="PROSITE" id="PS51898"/>
    </source>
</evidence>
<evidence type="ECO:0000256" key="4">
    <source>
        <dbReference type="ARBA" id="ARBA00023172"/>
    </source>
</evidence>
<keyword evidence="3 5" id="KW-0238">DNA-binding</keyword>
<dbReference type="PROSITE" id="PS51900">
    <property type="entry name" value="CB"/>
    <property type="match status" value="1"/>
</dbReference>
<keyword evidence="9" id="KW-1185">Reference proteome</keyword>
<dbReference type="GO" id="GO:0015074">
    <property type="term" value="P:DNA integration"/>
    <property type="evidence" value="ECO:0007669"/>
    <property type="project" value="UniProtKB-KW"/>
</dbReference>
<dbReference type="EMBL" id="WNKT01000111">
    <property type="protein sequence ID" value="MTW23231.1"/>
    <property type="molecule type" value="Genomic_DNA"/>
</dbReference>
<keyword evidence="4" id="KW-0233">DNA recombination</keyword>
<name>A0A6N8EHY5_9GAMM</name>
<evidence type="ECO:0000313" key="8">
    <source>
        <dbReference type="EMBL" id="MTW23231.1"/>
    </source>
</evidence>
<comment type="caution">
    <text evidence="8">The sequence shown here is derived from an EMBL/GenBank/DDBJ whole genome shotgun (WGS) entry which is preliminary data.</text>
</comment>
<dbReference type="Gene3D" id="1.10.443.10">
    <property type="entry name" value="Intergrase catalytic core"/>
    <property type="match status" value="1"/>
</dbReference>
<accession>A0A6N8EHY5</accession>
<dbReference type="InterPro" id="IPR038488">
    <property type="entry name" value="Integrase_DNA-bd_sf"/>
</dbReference>
<dbReference type="PROSITE" id="PS51898">
    <property type="entry name" value="TYR_RECOMBINASE"/>
    <property type="match status" value="1"/>
</dbReference>
<dbReference type="InterPro" id="IPR025166">
    <property type="entry name" value="Integrase_DNA_bind_dom"/>
</dbReference>
<proteinExistence type="inferred from homology"/>
<dbReference type="PANTHER" id="PTHR30629:SF2">
    <property type="entry name" value="PROPHAGE INTEGRASE INTS-RELATED"/>
    <property type="match status" value="1"/>
</dbReference>
<feature type="domain" description="Tyr recombinase" evidence="6">
    <location>
        <begin position="214"/>
        <end position="383"/>
    </location>
</feature>
<reference evidence="8 9" key="1">
    <citation type="submission" date="2019-11" db="EMBL/GenBank/DDBJ databases">
        <title>Whole-genome sequence of the anaerobic purple sulfur bacterium Allochromatium palmeri DSM 15591.</title>
        <authorList>
            <person name="Kyndt J.A."/>
            <person name="Meyer T.E."/>
        </authorList>
    </citation>
    <scope>NUCLEOTIDE SEQUENCE [LARGE SCALE GENOMIC DNA]</scope>
    <source>
        <strain evidence="8 9">DSM 15591</strain>
    </source>
</reference>
<dbReference type="InterPro" id="IPR011010">
    <property type="entry name" value="DNA_brk_join_enz"/>
</dbReference>
<feature type="domain" description="Core-binding (CB)" evidence="7">
    <location>
        <begin position="108"/>
        <end position="193"/>
    </location>
</feature>
<dbReference type="InterPro" id="IPR050808">
    <property type="entry name" value="Phage_Integrase"/>
</dbReference>
<evidence type="ECO:0000256" key="1">
    <source>
        <dbReference type="ARBA" id="ARBA00008857"/>
    </source>
</evidence>
<evidence type="ECO:0000259" key="7">
    <source>
        <dbReference type="PROSITE" id="PS51900"/>
    </source>
</evidence>
<evidence type="ECO:0000256" key="2">
    <source>
        <dbReference type="ARBA" id="ARBA00022908"/>
    </source>
</evidence>
<protein>
    <submittedName>
        <fullName evidence="8">DUF4102 domain-containing protein</fullName>
    </submittedName>
</protein>
<dbReference type="InterPro" id="IPR002104">
    <property type="entry name" value="Integrase_catalytic"/>
</dbReference>
<organism evidence="8 9">
    <name type="scientific">Allochromatium palmeri</name>
    <dbReference type="NCBI Taxonomy" id="231048"/>
    <lineage>
        <taxon>Bacteria</taxon>
        <taxon>Pseudomonadati</taxon>
        <taxon>Pseudomonadota</taxon>
        <taxon>Gammaproteobacteria</taxon>
        <taxon>Chromatiales</taxon>
        <taxon>Chromatiaceae</taxon>
        <taxon>Allochromatium</taxon>
    </lineage>
</organism>
<evidence type="ECO:0000256" key="5">
    <source>
        <dbReference type="PROSITE-ProRule" id="PRU01248"/>
    </source>
</evidence>